<dbReference type="Proteomes" id="UP000264310">
    <property type="component" value="Unassembled WGS sequence"/>
</dbReference>
<dbReference type="InterPro" id="IPR050176">
    <property type="entry name" value="LTTR"/>
</dbReference>
<dbReference type="PROSITE" id="PS50931">
    <property type="entry name" value="HTH_LYSR"/>
    <property type="match status" value="1"/>
</dbReference>
<dbReference type="RefSeq" id="WP_116683496.1">
    <property type="nucleotide sequence ID" value="NZ_QURL01000004.1"/>
</dbReference>
<dbReference type="PANTHER" id="PTHR30579">
    <property type="entry name" value="TRANSCRIPTIONAL REGULATOR"/>
    <property type="match status" value="1"/>
</dbReference>
<dbReference type="SUPFAM" id="SSF53850">
    <property type="entry name" value="Periplasmic binding protein-like II"/>
    <property type="match status" value="1"/>
</dbReference>
<organism evidence="6 7">
    <name type="scientific">Fulvimarina endophytica</name>
    <dbReference type="NCBI Taxonomy" id="2293836"/>
    <lineage>
        <taxon>Bacteria</taxon>
        <taxon>Pseudomonadati</taxon>
        <taxon>Pseudomonadota</taxon>
        <taxon>Alphaproteobacteria</taxon>
        <taxon>Hyphomicrobiales</taxon>
        <taxon>Aurantimonadaceae</taxon>
        <taxon>Fulvimarina</taxon>
    </lineage>
</organism>
<dbReference type="InterPro" id="IPR000847">
    <property type="entry name" value="LysR_HTH_N"/>
</dbReference>
<dbReference type="GO" id="GO:0003700">
    <property type="term" value="F:DNA-binding transcription factor activity"/>
    <property type="evidence" value="ECO:0007669"/>
    <property type="project" value="InterPro"/>
</dbReference>
<dbReference type="InterPro" id="IPR036388">
    <property type="entry name" value="WH-like_DNA-bd_sf"/>
</dbReference>
<dbReference type="AlphaFoldDB" id="A0A371X3G4"/>
<evidence type="ECO:0000256" key="1">
    <source>
        <dbReference type="ARBA" id="ARBA00009437"/>
    </source>
</evidence>
<feature type="domain" description="HTH lysR-type" evidence="5">
    <location>
        <begin position="2"/>
        <end position="58"/>
    </location>
</feature>
<accession>A0A371X3G4</accession>
<dbReference type="NCBIfam" id="NF002964">
    <property type="entry name" value="PRK03635.1"/>
    <property type="match status" value="1"/>
</dbReference>
<evidence type="ECO:0000256" key="4">
    <source>
        <dbReference type="ARBA" id="ARBA00023163"/>
    </source>
</evidence>
<dbReference type="EMBL" id="QURL01000004">
    <property type="protein sequence ID" value="RFC63770.1"/>
    <property type="molecule type" value="Genomic_DNA"/>
</dbReference>
<evidence type="ECO:0000259" key="5">
    <source>
        <dbReference type="PROSITE" id="PS50931"/>
    </source>
</evidence>
<proteinExistence type="inferred from homology"/>
<evidence type="ECO:0000313" key="6">
    <source>
        <dbReference type="EMBL" id="RFC63770.1"/>
    </source>
</evidence>
<dbReference type="NCBIfam" id="TIGR03298">
    <property type="entry name" value="argP"/>
    <property type="match status" value="1"/>
</dbReference>
<dbReference type="SUPFAM" id="SSF46785">
    <property type="entry name" value="Winged helix' DNA-binding domain"/>
    <property type="match status" value="1"/>
</dbReference>
<keyword evidence="2" id="KW-0805">Transcription regulation</keyword>
<dbReference type="OrthoDB" id="3252676at2"/>
<evidence type="ECO:0000256" key="3">
    <source>
        <dbReference type="ARBA" id="ARBA00023125"/>
    </source>
</evidence>
<dbReference type="InterPro" id="IPR036390">
    <property type="entry name" value="WH_DNA-bd_sf"/>
</dbReference>
<comment type="similarity">
    <text evidence="1">Belongs to the LysR transcriptional regulatory family.</text>
</comment>
<gene>
    <name evidence="6" type="ORF">DYI37_10580</name>
</gene>
<dbReference type="Gene3D" id="1.10.10.10">
    <property type="entry name" value="Winged helix-like DNA-binding domain superfamily/Winged helix DNA-binding domain"/>
    <property type="match status" value="1"/>
</dbReference>
<evidence type="ECO:0000256" key="2">
    <source>
        <dbReference type="ARBA" id="ARBA00023015"/>
    </source>
</evidence>
<dbReference type="InterPro" id="IPR005119">
    <property type="entry name" value="LysR_subst-bd"/>
</dbReference>
<evidence type="ECO:0000313" key="7">
    <source>
        <dbReference type="Proteomes" id="UP000264310"/>
    </source>
</evidence>
<dbReference type="Gene3D" id="3.40.190.290">
    <property type="match status" value="1"/>
</dbReference>
<keyword evidence="3" id="KW-0238">DNA-binding</keyword>
<keyword evidence="7" id="KW-1185">Reference proteome</keyword>
<comment type="caution">
    <text evidence="6">The sequence shown here is derived from an EMBL/GenBank/DDBJ whole genome shotgun (WGS) entry which is preliminary data.</text>
</comment>
<name>A0A371X3G4_9HYPH</name>
<keyword evidence="4" id="KW-0804">Transcription</keyword>
<dbReference type="GO" id="GO:0003677">
    <property type="term" value="F:DNA binding"/>
    <property type="evidence" value="ECO:0007669"/>
    <property type="project" value="UniProtKB-KW"/>
</dbReference>
<dbReference type="InterPro" id="IPR017685">
    <property type="entry name" value="ArgP"/>
</dbReference>
<dbReference type="PANTHER" id="PTHR30579:SF2">
    <property type="entry name" value="HTH-TYPE TRANSCRIPTIONAL REGULATOR ARGP"/>
    <property type="match status" value="1"/>
</dbReference>
<reference evidence="6 7" key="1">
    <citation type="submission" date="2018-08" db="EMBL/GenBank/DDBJ databases">
        <title>Fulvimarina sp. 85, whole genome shotgun sequence.</title>
        <authorList>
            <person name="Tuo L."/>
        </authorList>
    </citation>
    <scope>NUCLEOTIDE SEQUENCE [LARGE SCALE GENOMIC DNA]</scope>
    <source>
        <strain evidence="6 7">85</strain>
    </source>
</reference>
<dbReference type="Pfam" id="PF03466">
    <property type="entry name" value="LysR_substrate"/>
    <property type="match status" value="1"/>
</dbReference>
<dbReference type="Pfam" id="PF00126">
    <property type="entry name" value="HTH_1"/>
    <property type="match status" value="1"/>
</dbReference>
<sequence length="300" mass="32354">MIDYPAFEAVFAIDQEGSFERAARRLGVTPSAISHRVRSLEERIGAIVLVRGSPCRATEAGRRICRHMERLRLIEADLAATDPAAVGGGGPRRATVRIVVNSDSLATWLMPALATIAGRPDRLLDIAIEDQDHARDWLERGETDAAVTASPKPAAACDVHPLGALRYRATASPDFVAAHFPGGVTREALAKAPCLVFNRKDALQDRWMDDRFAARLQPPSHRLPSTTGFVEASLSGIGWGLNPEPLVAGHLASGALVELVPGTPVDTDLYWQVSRSTAFLLEDLTRAIRAAARAALFQTT</sequence>
<protein>
    <submittedName>
        <fullName evidence="6">LysR family transcriptional regulator ArgP</fullName>
    </submittedName>
</protein>
<dbReference type="NCBIfam" id="NF009888">
    <property type="entry name" value="PRK13348.1"/>
    <property type="match status" value="1"/>
</dbReference>